<dbReference type="Pfam" id="PF00750">
    <property type="entry name" value="tRNA-synt_1d"/>
    <property type="match status" value="1"/>
</dbReference>
<dbReference type="PRINTS" id="PR01038">
    <property type="entry name" value="TRNASYNTHARG"/>
</dbReference>
<dbReference type="SMART" id="SM01016">
    <property type="entry name" value="Arg_tRNA_synt_N"/>
    <property type="match status" value="1"/>
</dbReference>
<dbReference type="SUPFAM" id="SSF55190">
    <property type="entry name" value="Arginyl-tRNA synthetase (ArgRS), N-terminal 'additional' domain"/>
    <property type="match status" value="1"/>
</dbReference>
<dbReference type="GO" id="GO:0005737">
    <property type="term" value="C:cytoplasm"/>
    <property type="evidence" value="ECO:0007669"/>
    <property type="project" value="UniProtKB-SubCell"/>
</dbReference>
<gene>
    <name evidence="8" type="primary">argS</name>
    <name evidence="12" type="ORF">F0919_13645</name>
</gene>
<dbReference type="Gene3D" id="3.40.50.620">
    <property type="entry name" value="HUPs"/>
    <property type="match status" value="1"/>
</dbReference>
<dbReference type="InterPro" id="IPR014729">
    <property type="entry name" value="Rossmann-like_a/b/a_fold"/>
</dbReference>
<evidence type="ECO:0000256" key="5">
    <source>
        <dbReference type="ARBA" id="ARBA00022917"/>
    </source>
</evidence>
<dbReference type="GO" id="GO:0005524">
    <property type="term" value="F:ATP binding"/>
    <property type="evidence" value="ECO:0007669"/>
    <property type="project" value="UniProtKB-UniRule"/>
</dbReference>
<dbReference type="InterPro" id="IPR035684">
    <property type="entry name" value="ArgRS_core"/>
</dbReference>
<comment type="subcellular location">
    <subcellularLocation>
        <location evidence="8">Cytoplasm</location>
    </subcellularLocation>
</comment>
<dbReference type="NCBIfam" id="TIGR00456">
    <property type="entry name" value="argS"/>
    <property type="match status" value="1"/>
</dbReference>
<dbReference type="GO" id="GO:0006420">
    <property type="term" value="P:arginyl-tRNA aminoacylation"/>
    <property type="evidence" value="ECO:0007669"/>
    <property type="project" value="UniProtKB-UniRule"/>
</dbReference>
<dbReference type="Pfam" id="PF03485">
    <property type="entry name" value="Arg_tRNA_synt_N"/>
    <property type="match status" value="1"/>
</dbReference>
<comment type="similarity">
    <text evidence="1 8 9">Belongs to the class-I aminoacyl-tRNA synthetase family.</text>
</comment>
<dbReference type="RefSeq" id="WP_150033325.1">
    <property type="nucleotide sequence ID" value="NZ_VWSH01000003.1"/>
</dbReference>
<comment type="catalytic activity">
    <reaction evidence="7 8">
        <text>tRNA(Arg) + L-arginine + ATP = L-arginyl-tRNA(Arg) + AMP + diphosphate</text>
        <dbReference type="Rhea" id="RHEA:20301"/>
        <dbReference type="Rhea" id="RHEA-COMP:9658"/>
        <dbReference type="Rhea" id="RHEA-COMP:9673"/>
        <dbReference type="ChEBI" id="CHEBI:30616"/>
        <dbReference type="ChEBI" id="CHEBI:32682"/>
        <dbReference type="ChEBI" id="CHEBI:33019"/>
        <dbReference type="ChEBI" id="CHEBI:78442"/>
        <dbReference type="ChEBI" id="CHEBI:78513"/>
        <dbReference type="ChEBI" id="CHEBI:456215"/>
        <dbReference type="EC" id="6.1.1.19"/>
    </reaction>
</comment>
<dbReference type="AlphaFoldDB" id="A0A5M6CEG4"/>
<keyword evidence="6 8" id="KW-0030">Aminoacyl-tRNA synthetase</keyword>
<keyword evidence="8" id="KW-0963">Cytoplasm</keyword>
<feature type="domain" description="Arginyl tRNA synthetase N-terminal" evidence="11">
    <location>
        <begin position="6"/>
        <end position="90"/>
    </location>
</feature>
<dbReference type="SUPFAM" id="SSF52374">
    <property type="entry name" value="Nucleotidylyl transferase"/>
    <property type="match status" value="1"/>
</dbReference>
<dbReference type="SUPFAM" id="SSF47323">
    <property type="entry name" value="Anticodon-binding domain of a subclass of class I aminoacyl-tRNA synthetases"/>
    <property type="match status" value="1"/>
</dbReference>
<evidence type="ECO:0000256" key="3">
    <source>
        <dbReference type="ARBA" id="ARBA00022741"/>
    </source>
</evidence>
<evidence type="ECO:0000256" key="4">
    <source>
        <dbReference type="ARBA" id="ARBA00022840"/>
    </source>
</evidence>
<dbReference type="Pfam" id="PF05746">
    <property type="entry name" value="DALR_1"/>
    <property type="match status" value="1"/>
</dbReference>
<sequence length="594" mass="66948">MLSIVSQIKIAAAQALNHLFPEANVTDEVITVNETKPEFTGDYTVVLFPFVKSLRQNPAVLGKALGDYLIQNNPIFTAHSTVAGFLNLTISDNYFASFLNENYSVKDFGRKESNGKKVMIEYASPNTNKPIHFGHLRNNFLGWSVSEILKASGYDVIKANLVNDRGIHICKSMIAWMRYANDATPESTGIKGDHLVGDYYVMFNDVYKQEVADLIAQGKEKEVAEKEASILVDAQDLLRKWEAGDPEVYRLWQTMNNWVYAGFDVTYNKLGVDFDQMYYESNTYLLGKEIVQEGLEKGILFKKENGSVWIDLTADGLDEKLLLRADGTSVYMTQDLGTARLKYNDYKMDTSAYVIADEQNYHMQVLKLILQKLGEPCAEGIYHLSYGMVELPSGRMKSREGTVVDADDMIAEMVRLAKEQTEEAGKTEGFTEAELEHLYNMVGLGALKFYLLRVEPKKKMIFDPKESIDLHGFTATFIQYAHARICSILSKNDIAYGPVSIGKDPLLQLEKDLLLQIEQYPAILEQAAKEYNPASLCNYAFRIAQTFNSFYAQHSIANAESEEKKQLRLMLATMTANTLQNVMALLGIEVPNKM</sequence>
<evidence type="ECO:0000313" key="12">
    <source>
        <dbReference type="EMBL" id="KAA5533578.1"/>
    </source>
</evidence>
<evidence type="ECO:0000256" key="7">
    <source>
        <dbReference type="ARBA" id="ARBA00049339"/>
    </source>
</evidence>
<evidence type="ECO:0000259" key="10">
    <source>
        <dbReference type="SMART" id="SM00836"/>
    </source>
</evidence>
<dbReference type="PANTHER" id="PTHR11956">
    <property type="entry name" value="ARGINYL-TRNA SYNTHETASE"/>
    <property type="match status" value="1"/>
</dbReference>
<accession>A0A5M6CEG4</accession>
<evidence type="ECO:0000256" key="1">
    <source>
        <dbReference type="ARBA" id="ARBA00005594"/>
    </source>
</evidence>
<dbReference type="InterPro" id="IPR036695">
    <property type="entry name" value="Arg-tRNA-synth_N_sf"/>
</dbReference>
<dbReference type="Gene3D" id="1.10.730.10">
    <property type="entry name" value="Isoleucyl-tRNA Synthetase, Domain 1"/>
    <property type="match status" value="1"/>
</dbReference>
<dbReference type="InterPro" id="IPR001278">
    <property type="entry name" value="Arg-tRNA-ligase"/>
</dbReference>
<comment type="caution">
    <text evidence="8">Lacks conserved residue(s) required for the propagation of feature annotation.</text>
</comment>
<dbReference type="FunFam" id="1.10.730.10:FF:000006">
    <property type="entry name" value="Arginyl-tRNA synthetase 2, mitochondrial"/>
    <property type="match status" value="1"/>
</dbReference>
<proteinExistence type="inferred from homology"/>
<dbReference type="SMART" id="SM00836">
    <property type="entry name" value="DALR_1"/>
    <property type="match status" value="1"/>
</dbReference>
<evidence type="ECO:0000256" key="6">
    <source>
        <dbReference type="ARBA" id="ARBA00023146"/>
    </source>
</evidence>
<dbReference type="Proteomes" id="UP000323632">
    <property type="component" value="Unassembled WGS sequence"/>
</dbReference>
<name>A0A5M6CEG4_9BACT</name>
<reference evidence="12 13" key="1">
    <citation type="submission" date="2019-09" db="EMBL/GenBank/DDBJ databases">
        <title>Genome sequence and assembly of Taibaiella sp.</title>
        <authorList>
            <person name="Chhetri G."/>
        </authorList>
    </citation>
    <scope>NUCLEOTIDE SEQUENCE [LARGE SCALE GENOMIC DNA]</scope>
    <source>
        <strain evidence="12 13">KVB11</strain>
    </source>
</reference>
<keyword evidence="2 8" id="KW-0436">Ligase</keyword>
<dbReference type="EC" id="6.1.1.19" evidence="8"/>
<evidence type="ECO:0000256" key="8">
    <source>
        <dbReference type="HAMAP-Rule" id="MF_00123"/>
    </source>
</evidence>
<keyword evidence="5 8" id="KW-0648">Protein biosynthesis</keyword>
<comment type="subunit">
    <text evidence="8">Monomer.</text>
</comment>
<evidence type="ECO:0000259" key="11">
    <source>
        <dbReference type="SMART" id="SM01016"/>
    </source>
</evidence>
<dbReference type="PANTHER" id="PTHR11956:SF5">
    <property type="entry name" value="ARGININE--TRNA LIGASE, CYTOPLASMIC"/>
    <property type="match status" value="1"/>
</dbReference>
<protein>
    <recommendedName>
        <fullName evidence="8">Arginine--tRNA ligase</fullName>
        <ecNumber evidence="8">6.1.1.19</ecNumber>
    </recommendedName>
    <alternativeName>
        <fullName evidence="8">Arginyl-tRNA synthetase</fullName>
        <shortName evidence="8">ArgRS</shortName>
    </alternativeName>
</protein>
<comment type="caution">
    <text evidence="12">The sequence shown here is derived from an EMBL/GenBank/DDBJ whole genome shotgun (WGS) entry which is preliminary data.</text>
</comment>
<keyword evidence="3 8" id="KW-0547">Nucleotide-binding</keyword>
<dbReference type="HAMAP" id="MF_00123">
    <property type="entry name" value="Arg_tRNA_synth"/>
    <property type="match status" value="1"/>
</dbReference>
<dbReference type="InterPro" id="IPR008909">
    <property type="entry name" value="DALR_anticod-bd"/>
</dbReference>
<keyword evidence="4 8" id="KW-0067">ATP-binding</keyword>
<evidence type="ECO:0000256" key="2">
    <source>
        <dbReference type="ARBA" id="ARBA00022598"/>
    </source>
</evidence>
<dbReference type="Gene3D" id="3.30.1360.70">
    <property type="entry name" value="Arginyl tRNA synthetase N-terminal domain"/>
    <property type="match status" value="1"/>
</dbReference>
<feature type="domain" description="DALR anticodon binding" evidence="10">
    <location>
        <begin position="478"/>
        <end position="594"/>
    </location>
</feature>
<keyword evidence="13" id="KW-1185">Reference proteome</keyword>
<dbReference type="InterPro" id="IPR009080">
    <property type="entry name" value="tRNAsynth_Ia_anticodon-bd"/>
</dbReference>
<dbReference type="EMBL" id="VWSH01000003">
    <property type="protein sequence ID" value="KAA5533578.1"/>
    <property type="molecule type" value="Genomic_DNA"/>
</dbReference>
<organism evidence="12 13">
    <name type="scientific">Taibaiella lutea</name>
    <dbReference type="NCBI Taxonomy" id="2608001"/>
    <lineage>
        <taxon>Bacteria</taxon>
        <taxon>Pseudomonadati</taxon>
        <taxon>Bacteroidota</taxon>
        <taxon>Chitinophagia</taxon>
        <taxon>Chitinophagales</taxon>
        <taxon>Chitinophagaceae</taxon>
        <taxon>Taibaiella</taxon>
    </lineage>
</organism>
<dbReference type="GO" id="GO:0004814">
    <property type="term" value="F:arginine-tRNA ligase activity"/>
    <property type="evidence" value="ECO:0007669"/>
    <property type="project" value="UniProtKB-UniRule"/>
</dbReference>
<evidence type="ECO:0000313" key="13">
    <source>
        <dbReference type="Proteomes" id="UP000323632"/>
    </source>
</evidence>
<dbReference type="InterPro" id="IPR005148">
    <property type="entry name" value="Arg-tRNA-synth_N"/>
</dbReference>
<evidence type="ECO:0000256" key="9">
    <source>
        <dbReference type="RuleBase" id="RU363038"/>
    </source>
</evidence>